<keyword evidence="2" id="KW-0805">Transcription regulation</keyword>
<dbReference type="AlphaFoldDB" id="A0A4Q7R9V0"/>
<reference evidence="10 11" key="1">
    <citation type="journal article" date="2015" name="Stand. Genomic Sci.">
        <title>Genomic Encyclopedia of Bacterial and Archaeal Type Strains, Phase III: the genomes of soil and plant-associated and newly described type strains.</title>
        <authorList>
            <person name="Whitman W.B."/>
            <person name="Woyke T."/>
            <person name="Klenk H.P."/>
            <person name="Zhou Y."/>
            <person name="Lilburn T.G."/>
            <person name="Beck B.J."/>
            <person name="De Vos P."/>
            <person name="Vandamme P."/>
            <person name="Eisen J.A."/>
            <person name="Garrity G."/>
            <person name="Hugenholtz P."/>
            <person name="Kyrpides N.C."/>
        </authorList>
    </citation>
    <scope>NUCLEOTIDE SEQUENCE [LARGE SCALE GENOMIC DNA]</scope>
    <source>
        <strain evidence="10 11">ASC-9842</strain>
    </source>
</reference>
<feature type="domain" description="HTH luxR-type" evidence="7">
    <location>
        <begin position="137"/>
        <end position="202"/>
    </location>
</feature>
<dbReference type="Gene3D" id="3.30.450.20">
    <property type="entry name" value="PAS domain"/>
    <property type="match status" value="1"/>
</dbReference>
<dbReference type="Pfam" id="PF00072">
    <property type="entry name" value="Response_reg"/>
    <property type="match status" value="1"/>
</dbReference>
<dbReference type="GO" id="GO:0000160">
    <property type="term" value="P:phosphorelay signal transduction system"/>
    <property type="evidence" value="ECO:0007669"/>
    <property type="project" value="InterPro"/>
</dbReference>
<evidence type="ECO:0000313" key="10">
    <source>
        <dbReference type="EMBL" id="RZT29107.1"/>
    </source>
</evidence>
<gene>
    <name evidence="10" type="ORF">EV147_5071</name>
</gene>
<evidence type="ECO:0000256" key="3">
    <source>
        <dbReference type="ARBA" id="ARBA00023125"/>
    </source>
</evidence>
<keyword evidence="6" id="KW-0175">Coiled coil</keyword>
<dbReference type="InterPro" id="IPR001789">
    <property type="entry name" value="Sig_transdc_resp-reg_receiver"/>
</dbReference>
<keyword evidence="3 10" id="KW-0238">DNA-binding</keyword>
<evidence type="ECO:0000256" key="1">
    <source>
        <dbReference type="ARBA" id="ARBA00022553"/>
    </source>
</evidence>
<accession>A0A4Q7R9V0</accession>
<dbReference type="InterPro" id="IPR011006">
    <property type="entry name" value="CheY-like_superfamily"/>
</dbReference>
<organism evidence="10 11">
    <name type="scientific">Cupriavidus agavae</name>
    <dbReference type="NCBI Taxonomy" id="1001822"/>
    <lineage>
        <taxon>Bacteria</taxon>
        <taxon>Pseudomonadati</taxon>
        <taxon>Pseudomonadota</taxon>
        <taxon>Betaproteobacteria</taxon>
        <taxon>Burkholderiales</taxon>
        <taxon>Burkholderiaceae</taxon>
        <taxon>Cupriavidus</taxon>
    </lineage>
</organism>
<comment type="caution">
    <text evidence="10">The sequence shown here is derived from an EMBL/GenBank/DDBJ whole genome shotgun (WGS) entry which is preliminary data.</text>
</comment>
<dbReference type="PRINTS" id="PR00038">
    <property type="entry name" value="HTHLUXR"/>
</dbReference>
<evidence type="ECO:0000256" key="6">
    <source>
        <dbReference type="SAM" id="Coils"/>
    </source>
</evidence>
<dbReference type="OrthoDB" id="9808843at2"/>
<proteinExistence type="predicted"/>
<dbReference type="SUPFAM" id="SSF46894">
    <property type="entry name" value="C-terminal effector domain of the bipartite response regulators"/>
    <property type="match status" value="1"/>
</dbReference>
<evidence type="ECO:0000259" key="9">
    <source>
        <dbReference type="PROSITE" id="PS50112"/>
    </source>
</evidence>
<evidence type="ECO:0000259" key="8">
    <source>
        <dbReference type="PROSITE" id="PS50110"/>
    </source>
</evidence>
<dbReference type="CDD" id="cd17535">
    <property type="entry name" value="REC_NarL-like"/>
    <property type="match status" value="1"/>
</dbReference>
<dbReference type="PROSITE" id="PS50112">
    <property type="entry name" value="PAS"/>
    <property type="match status" value="1"/>
</dbReference>
<dbReference type="GO" id="GO:0003677">
    <property type="term" value="F:DNA binding"/>
    <property type="evidence" value="ECO:0007669"/>
    <property type="project" value="UniProtKB-KW"/>
</dbReference>
<dbReference type="InterPro" id="IPR013767">
    <property type="entry name" value="PAS_fold"/>
</dbReference>
<evidence type="ECO:0000313" key="11">
    <source>
        <dbReference type="Proteomes" id="UP000291078"/>
    </source>
</evidence>
<evidence type="ECO:0000256" key="5">
    <source>
        <dbReference type="PROSITE-ProRule" id="PRU00169"/>
    </source>
</evidence>
<dbReference type="InterPro" id="IPR039420">
    <property type="entry name" value="WalR-like"/>
</dbReference>
<dbReference type="PROSITE" id="PS50043">
    <property type="entry name" value="HTH_LUXR_2"/>
    <property type="match status" value="1"/>
</dbReference>
<name>A0A4Q7R9V0_9BURK</name>
<comment type="caution">
    <text evidence="5">Lacks conserved residue(s) required for the propagation of feature annotation.</text>
</comment>
<dbReference type="Proteomes" id="UP000291078">
    <property type="component" value="Unassembled WGS sequence"/>
</dbReference>
<protein>
    <submittedName>
        <fullName evidence="10">DNA-binding NarL/FixJ family response regulator</fullName>
    </submittedName>
</protein>
<dbReference type="RefSeq" id="WP_130393951.1">
    <property type="nucleotide sequence ID" value="NZ_SGXM01000013.1"/>
</dbReference>
<dbReference type="InterPro" id="IPR000014">
    <property type="entry name" value="PAS"/>
</dbReference>
<keyword evidence="11" id="KW-1185">Reference proteome</keyword>
<sequence>MGRVVIAEGEALSRHGLRQMLEASGHEIVGEAEDGLQATHMVLSREPDLLVLALKLDRLSGLEVIKRLRAQAVNAKILVVSSQDDSHTVGLCIHAGANGFVSKIEDLSEVQRALDAFSRGRSYFPDFEDPRSLAKSEESQLAHLTDRERTVLTYLARGYRLTKIAQLLVVGQSTVSTYKTRLLRKLNASTIVELADIARRNHLVDMPVAATDLRSLPDWLSADSSVIRNLLDTIPSSVSIRDAQGSILFANAYLREQLGADLAHFSQIVPEALERVLGVSESQANEILDAFRKAGEQGKPFMREYALNVHGIPRSAVIWAAPLQDESGSLSAMICGSHDITTIDLAIRELRQSREELGRIAKLNGMLVDKLKLELQEAARAARAEIENAIQAGSAEDRASSLDRAQRALQMLEQRISSVGELVAHADIGRPLRQRCNLHDLFLGGVRAVVESGKSDGRDVTIEYAGSPALCIWVEPTRFQHILFSLVDIAYRASTEGTLTVRMQPVEMTRGLVDVRLEIIADAASASLALFHPEINRLNDILAVWEGRLQAEESPIRLRTSGVLQIAI</sequence>
<dbReference type="Pfam" id="PF00196">
    <property type="entry name" value="GerE"/>
    <property type="match status" value="1"/>
</dbReference>
<keyword evidence="1" id="KW-0597">Phosphoprotein</keyword>
<feature type="coiled-coil region" evidence="6">
    <location>
        <begin position="368"/>
        <end position="422"/>
    </location>
</feature>
<dbReference type="CDD" id="cd06170">
    <property type="entry name" value="LuxR_C_like"/>
    <property type="match status" value="1"/>
</dbReference>
<keyword evidence="4" id="KW-0804">Transcription</keyword>
<dbReference type="PANTHER" id="PTHR43214:SF41">
    <property type="entry name" value="NITRATE_NITRITE RESPONSE REGULATOR PROTEIN NARP"/>
    <property type="match status" value="1"/>
</dbReference>
<evidence type="ECO:0000256" key="2">
    <source>
        <dbReference type="ARBA" id="ARBA00023015"/>
    </source>
</evidence>
<dbReference type="SMART" id="SM00448">
    <property type="entry name" value="REC"/>
    <property type="match status" value="1"/>
</dbReference>
<dbReference type="GO" id="GO:0006355">
    <property type="term" value="P:regulation of DNA-templated transcription"/>
    <property type="evidence" value="ECO:0007669"/>
    <property type="project" value="InterPro"/>
</dbReference>
<dbReference type="SMART" id="SM00421">
    <property type="entry name" value="HTH_LUXR"/>
    <property type="match status" value="1"/>
</dbReference>
<dbReference type="PROSITE" id="PS50110">
    <property type="entry name" value="RESPONSE_REGULATORY"/>
    <property type="match status" value="1"/>
</dbReference>
<feature type="domain" description="Response regulatory" evidence="8">
    <location>
        <begin position="3"/>
        <end position="118"/>
    </location>
</feature>
<dbReference type="InterPro" id="IPR058245">
    <property type="entry name" value="NreC/VraR/RcsB-like_REC"/>
</dbReference>
<dbReference type="Gene3D" id="3.40.50.2300">
    <property type="match status" value="1"/>
</dbReference>
<feature type="domain" description="PAS" evidence="9">
    <location>
        <begin position="223"/>
        <end position="259"/>
    </location>
</feature>
<dbReference type="Pfam" id="PF00989">
    <property type="entry name" value="PAS"/>
    <property type="match status" value="1"/>
</dbReference>
<dbReference type="SUPFAM" id="SSF55785">
    <property type="entry name" value="PYP-like sensor domain (PAS domain)"/>
    <property type="match status" value="1"/>
</dbReference>
<evidence type="ECO:0000259" key="7">
    <source>
        <dbReference type="PROSITE" id="PS50043"/>
    </source>
</evidence>
<dbReference type="InterPro" id="IPR000792">
    <property type="entry name" value="Tscrpt_reg_LuxR_C"/>
</dbReference>
<dbReference type="EMBL" id="SGXM01000013">
    <property type="protein sequence ID" value="RZT29107.1"/>
    <property type="molecule type" value="Genomic_DNA"/>
</dbReference>
<dbReference type="PANTHER" id="PTHR43214">
    <property type="entry name" value="TWO-COMPONENT RESPONSE REGULATOR"/>
    <property type="match status" value="1"/>
</dbReference>
<dbReference type="InterPro" id="IPR035965">
    <property type="entry name" value="PAS-like_dom_sf"/>
</dbReference>
<dbReference type="SUPFAM" id="SSF52172">
    <property type="entry name" value="CheY-like"/>
    <property type="match status" value="1"/>
</dbReference>
<dbReference type="InterPro" id="IPR016032">
    <property type="entry name" value="Sig_transdc_resp-reg_C-effctor"/>
</dbReference>
<evidence type="ECO:0000256" key="4">
    <source>
        <dbReference type="ARBA" id="ARBA00023163"/>
    </source>
</evidence>